<protein>
    <submittedName>
        <fullName evidence="2">Uncharacterized protein</fullName>
    </submittedName>
</protein>
<feature type="region of interest" description="Disordered" evidence="1">
    <location>
        <begin position="1"/>
        <end position="29"/>
    </location>
</feature>
<dbReference type="AlphaFoldDB" id="A0A5A7SRB3"/>
<feature type="region of interest" description="Disordered" evidence="1">
    <location>
        <begin position="89"/>
        <end position="109"/>
    </location>
</feature>
<proteinExistence type="predicted"/>
<accession>A0A5A7SRB3</accession>
<dbReference type="EMBL" id="SSTE01020817">
    <property type="protein sequence ID" value="KAA0033734.1"/>
    <property type="molecule type" value="Genomic_DNA"/>
</dbReference>
<evidence type="ECO:0000313" key="3">
    <source>
        <dbReference type="Proteomes" id="UP000321393"/>
    </source>
</evidence>
<comment type="caution">
    <text evidence="2">The sequence shown here is derived from an EMBL/GenBank/DDBJ whole genome shotgun (WGS) entry which is preliminary data.</text>
</comment>
<organism evidence="2 3">
    <name type="scientific">Cucumis melo var. makuwa</name>
    <name type="common">Oriental melon</name>
    <dbReference type="NCBI Taxonomy" id="1194695"/>
    <lineage>
        <taxon>Eukaryota</taxon>
        <taxon>Viridiplantae</taxon>
        <taxon>Streptophyta</taxon>
        <taxon>Embryophyta</taxon>
        <taxon>Tracheophyta</taxon>
        <taxon>Spermatophyta</taxon>
        <taxon>Magnoliopsida</taxon>
        <taxon>eudicotyledons</taxon>
        <taxon>Gunneridae</taxon>
        <taxon>Pentapetalae</taxon>
        <taxon>rosids</taxon>
        <taxon>fabids</taxon>
        <taxon>Cucurbitales</taxon>
        <taxon>Cucurbitaceae</taxon>
        <taxon>Benincaseae</taxon>
        <taxon>Cucumis</taxon>
    </lineage>
</organism>
<sequence>MSSEKGSARGRTNFISSKGNRPSSSSNSVPSLISAYQYAIDLGFTMVTRSRSRLFGIWIGSLTESSTPLRPSANLIRPSGEVIQMRSLASPSSNMESSTPPPTTYSQAVTPDKRFVPRPEFKTYFKKSIEVYYPTIELEYQNLTLEESTVSKIFPKGFNFLPEKTSTK</sequence>
<evidence type="ECO:0000256" key="1">
    <source>
        <dbReference type="SAM" id="MobiDB-lite"/>
    </source>
</evidence>
<feature type="compositionally biased region" description="Low complexity" evidence="1">
    <location>
        <begin position="15"/>
        <end position="29"/>
    </location>
</feature>
<gene>
    <name evidence="2" type="ORF">E6C27_scaffold239G002090</name>
</gene>
<dbReference type="Proteomes" id="UP000321393">
    <property type="component" value="Unassembled WGS sequence"/>
</dbReference>
<evidence type="ECO:0000313" key="2">
    <source>
        <dbReference type="EMBL" id="KAA0033734.1"/>
    </source>
</evidence>
<reference evidence="2 3" key="1">
    <citation type="submission" date="2019-08" db="EMBL/GenBank/DDBJ databases">
        <title>Draft genome sequences of two oriental melons (Cucumis melo L. var makuwa).</title>
        <authorList>
            <person name="Kwon S.-Y."/>
        </authorList>
    </citation>
    <scope>NUCLEOTIDE SEQUENCE [LARGE SCALE GENOMIC DNA]</scope>
    <source>
        <strain evidence="3">cv. SW 3</strain>
        <tissue evidence="2">Leaf</tissue>
    </source>
</reference>
<name>A0A5A7SRB3_CUCMM</name>